<feature type="binding site" evidence="9">
    <location>
        <begin position="630"/>
        <end position="637"/>
    </location>
    <ligand>
        <name>ATP</name>
        <dbReference type="ChEBI" id="CHEBI:30616"/>
    </ligand>
</feature>
<dbReference type="Gene3D" id="1.10.1420.10">
    <property type="match status" value="2"/>
</dbReference>
<reference evidence="13" key="1">
    <citation type="submission" date="2018-11" db="EMBL/GenBank/DDBJ databases">
        <title>Phylogenetic, genomic, and biogeographic characterization of a novel and ubiquitous marine invertebrate-associated Rickettsiales parasite, Candidatus Marinoinvertebrata rohwerii, gen. nov., sp. nov.</title>
        <authorList>
            <person name="Klinges J.G."/>
            <person name="Rosales S.M."/>
            <person name="Mcminds R."/>
            <person name="Shaver E.C."/>
            <person name="Shantz A."/>
            <person name="Peters E.C."/>
            <person name="Burkepile D.E."/>
            <person name="Silliman B.R."/>
            <person name="Vega Thurber R.L."/>
        </authorList>
    </citation>
    <scope>NUCLEOTIDE SEQUENCE [LARGE SCALE GENOMIC DNA]</scope>
    <source>
        <strain evidence="13">a_cerv_44</strain>
    </source>
</reference>
<dbReference type="HAMAP" id="MF_00096">
    <property type="entry name" value="MutS"/>
    <property type="match status" value="1"/>
</dbReference>
<dbReference type="Pfam" id="PF00488">
    <property type="entry name" value="MutS_V"/>
    <property type="match status" value="1"/>
</dbReference>
<evidence type="ECO:0000256" key="4">
    <source>
        <dbReference type="ARBA" id="ARBA00022763"/>
    </source>
</evidence>
<gene>
    <name evidence="9 12" type="primary">mutS</name>
    <name evidence="12" type="ORF">EIC27_05690</name>
</gene>
<dbReference type="NCBIfam" id="TIGR01070">
    <property type="entry name" value="mutS1"/>
    <property type="match status" value="1"/>
</dbReference>
<dbReference type="InterPro" id="IPR016151">
    <property type="entry name" value="DNA_mismatch_repair_MutS_N"/>
</dbReference>
<evidence type="ECO:0000256" key="8">
    <source>
        <dbReference type="ARBA" id="ARBA00024647"/>
    </source>
</evidence>
<keyword evidence="5 9" id="KW-0067">ATP-binding</keyword>
<evidence type="ECO:0000256" key="5">
    <source>
        <dbReference type="ARBA" id="ARBA00022840"/>
    </source>
</evidence>
<dbReference type="GO" id="GO:0003684">
    <property type="term" value="F:damaged DNA binding"/>
    <property type="evidence" value="ECO:0007669"/>
    <property type="project" value="UniProtKB-UniRule"/>
</dbReference>
<evidence type="ECO:0000256" key="7">
    <source>
        <dbReference type="ARBA" id="ARBA00023204"/>
    </source>
</evidence>
<dbReference type="Gene3D" id="3.30.420.110">
    <property type="entry name" value="MutS, connector domain"/>
    <property type="match status" value="1"/>
</dbReference>
<comment type="similarity">
    <text evidence="1 9 10">Belongs to the DNA mismatch repair MutS family.</text>
</comment>
<dbReference type="Proteomes" id="UP000279470">
    <property type="component" value="Unassembled WGS sequence"/>
</dbReference>
<evidence type="ECO:0000313" key="12">
    <source>
        <dbReference type="EMBL" id="RST63182.1"/>
    </source>
</evidence>
<protein>
    <recommendedName>
        <fullName evidence="2 9">DNA mismatch repair protein MutS</fullName>
    </recommendedName>
</protein>
<evidence type="ECO:0000256" key="10">
    <source>
        <dbReference type="RuleBase" id="RU003756"/>
    </source>
</evidence>
<feature type="domain" description="DNA mismatch repair proteins mutS family" evidence="11">
    <location>
        <begin position="704"/>
        <end position="720"/>
    </location>
</feature>
<dbReference type="SMART" id="SM00534">
    <property type="entry name" value="MUTSac"/>
    <property type="match status" value="1"/>
</dbReference>
<dbReference type="InterPro" id="IPR007695">
    <property type="entry name" value="DNA_mismatch_repair_MutS-lik_N"/>
</dbReference>
<dbReference type="AlphaFoldDB" id="A0A429XFB4"/>
<dbReference type="FunFam" id="3.40.1170.10:FF:000001">
    <property type="entry name" value="DNA mismatch repair protein MutS"/>
    <property type="match status" value="1"/>
</dbReference>
<organism evidence="12 13">
    <name type="scientific">Candidatus Aquarickettsia rohweri</name>
    <dbReference type="NCBI Taxonomy" id="2602574"/>
    <lineage>
        <taxon>Bacteria</taxon>
        <taxon>Pseudomonadati</taxon>
        <taxon>Pseudomonadota</taxon>
        <taxon>Alphaproteobacteria</taxon>
        <taxon>Rickettsiales</taxon>
        <taxon>Candidatus Midichloriaceae</taxon>
        <taxon>Candidatus Aquarickettsia</taxon>
    </lineage>
</organism>
<dbReference type="InterPro" id="IPR005748">
    <property type="entry name" value="DNA_mismatch_repair_MutS"/>
</dbReference>
<dbReference type="NCBIfam" id="NF003810">
    <property type="entry name" value="PRK05399.1"/>
    <property type="match status" value="1"/>
</dbReference>
<evidence type="ECO:0000256" key="9">
    <source>
        <dbReference type="HAMAP-Rule" id="MF_00096"/>
    </source>
</evidence>
<dbReference type="PIRSF" id="PIRSF037677">
    <property type="entry name" value="DNA_mis_repair_Msh6"/>
    <property type="match status" value="1"/>
</dbReference>
<dbReference type="InterPro" id="IPR007860">
    <property type="entry name" value="DNA_mmatch_repair_MutS_con_dom"/>
</dbReference>
<dbReference type="InterPro" id="IPR027417">
    <property type="entry name" value="P-loop_NTPase"/>
</dbReference>
<dbReference type="FunFam" id="3.40.50.300:FF:000870">
    <property type="entry name" value="MutS protein homolog 4"/>
    <property type="match status" value="1"/>
</dbReference>
<keyword evidence="13" id="KW-1185">Reference proteome</keyword>
<dbReference type="InterPro" id="IPR007861">
    <property type="entry name" value="DNA_mismatch_repair_MutS_clamp"/>
</dbReference>
<accession>A0A429XFB4</accession>
<keyword evidence="3 9" id="KW-0547">Nucleotide-binding</keyword>
<proteinExistence type="inferred from homology"/>
<evidence type="ECO:0000256" key="3">
    <source>
        <dbReference type="ARBA" id="ARBA00022741"/>
    </source>
</evidence>
<name>A0A429XFB4_9RICK</name>
<dbReference type="SMART" id="SM00533">
    <property type="entry name" value="MUTSd"/>
    <property type="match status" value="1"/>
</dbReference>
<evidence type="ECO:0000259" key="11">
    <source>
        <dbReference type="PROSITE" id="PS00486"/>
    </source>
</evidence>
<dbReference type="CDD" id="cd03284">
    <property type="entry name" value="ABC_MutS1"/>
    <property type="match status" value="1"/>
</dbReference>
<evidence type="ECO:0000256" key="2">
    <source>
        <dbReference type="ARBA" id="ARBA00021982"/>
    </source>
</evidence>
<keyword evidence="4 9" id="KW-0227">DNA damage</keyword>
<dbReference type="PROSITE" id="PS00486">
    <property type="entry name" value="DNA_MISMATCH_REPAIR_2"/>
    <property type="match status" value="1"/>
</dbReference>
<dbReference type="InterPro" id="IPR036678">
    <property type="entry name" value="MutS_con_dom_sf"/>
</dbReference>
<dbReference type="InterPro" id="IPR007696">
    <property type="entry name" value="DNA_mismatch_repair_MutS_core"/>
</dbReference>
<dbReference type="InterPro" id="IPR017261">
    <property type="entry name" value="DNA_mismatch_repair_MutS/MSH"/>
</dbReference>
<comment type="function">
    <text evidence="8 9">This protein is involved in the repair of mismatches in DNA. It is possible that it carries out the mismatch recognition step. This protein has a weak ATPase activity.</text>
</comment>
<dbReference type="Pfam" id="PF05190">
    <property type="entry name" value="MutS_IV"/>
    <property type="match status" value="1"/>
</dbReference>
<dbReference type="Gene3D" id="3.40.50.300">
    <property type="entry name" value="P-loop containing nucleotide triphosphate hydrolases"/>
    <property type="match status" value="1"/>
</dbReference>
<dbReference type="GO" id="GO:0006298">
    <property type="term" value="P:mismatch repair"/>
    <property type="evidence" value="ECO:0007669"/>
    <property type="project" value="UniProtKB-UniRule"/>
</dbReference>
<dbReference type="EMBL" id="RXFM01000088">
    <property type="protein sequence ID" value="RST63182.1"/>
    <property type="molecule type" value="Genomic_DNA"/>
</dbReference>
<dbReference type="SUPFAM" id="SSF48334">
    <property type="entry name" value="DNA repair protein MutS, domain III"/>
    <property type="match status" value="1"/>
</dbReference>
<dbReference type="SUPFAM" id="SSF53150">
    <property type="entry name" value="DNA repair protein MutS, domain II"/>
    <property type="match status" value="1"/>
</dbReference>
<dbReference type="GO" id="GO:0140664">
    <property type="term" value="F:ATP-dependent DNA damage sensor activity"/>
    <property type="evidence" value="ECO:0007669"/>
    <property type="project" value="InterPro"/>
</dbReference>
<dbReference type="InterPro" id="IPR000432">
    <property type="entry name" value="DNA_mismatch_repair_MutS_C"/>
</dbReference>
<dbReference type="InterPro" id="IPR045076">
    <property type="entry name" value="MutS"/>
</dbReference>
<dbReference type="Pfam" id="PF05192">
    <property type="entry name" value="MutS_III"/>
    <property type="match status" value="1"/>
</dbReference>
<evidence type="ECO:0000256" key="1">
    <source>
        <dbReference type="ARBA" id="ARBA00006271"/>
    </source>
</evidence>
<dbReference type="Pfam" id="PF01624">
    <property type="entry name" value="MutS_I"/>
    <property type="match status" value="1"/>
</dbReference>
<dbReference type="OrthoDB" id="9802448at2"/>
<sequence>MNKQEEISFNSISNSILTPMMKQYLGIKSAHKDYLLFYRLGDFYELFFEDAQVASKILDIVLTKRGKQNGDNIPMCGVPYHSATHYINRLLKKGYSIAICEQLESPEEAKKRGYKSVVRREVMQIITPGTLMEEKLLDSKNTNYLTSIAEEKGNYSIAWVELTTGDFYVTTCSKNQVVNEISRLSPKEVLVSYKLSSDPIFMNYKNIITVRSNNIYDHKNCLQRIVQYYNVNSIKSLGEFSKEQLVSAGALIEYIIHTQKNNLPKLKVLQKLEREYFVEIDASTRINLEFDKNSINKEFNLLNVIDKTVTSAGARLLKTRLNSPLKNSSVINKRLDCVSFFYNKTELRTKIREYLKFFPDVQRSLSKIFINKAIPRDLDIIKNGLKISTMISELLRINGENLIDGINSLISQIYGYNQLVDELEQALIPCDNIIENQAFIKKGYNKYLDELYDLKYNSNQTINELRDKYRHKTGVQNLKIAKNNIFGYFVEVTSLNSSKLDEKLFIHKQTLGNSVRFFTDELKNLENIILNCDTKITNLEKEIFCKLCDKVKHYFDEINLVIDSIANLDFYSALSEIAIQNKYIRPILDDSNTFFIEEGRHPVVENFQRENFIPNSANITDEEKIWLITGPNMAGKSTFLRQNALICILAQIGSYVPAKRVHIGVVDKIFSRIGAADNIAKGESTFMVEMTETAYIINNVTEKSFVILDEIGRGTSTHDGISIAWAVFEYLYNHINCRALFATHYHELTQLNNKLARIANYTMEVKEWNKDIIFLHKIIPGVADSSYGIHVAELAGLPKKVINSAKQILTNFEKKEPVQVKDNYQEDIVYKENEILKILKNVDINNITPIEAQKILYELKSKVNFKE</sequence>
<dbReference type="SUPFAM" id="SSF55271">
    <property type="entry name" value="DNA repair protein MutS, domain I"/>
    <property type="match status" value="1"/>
</dbReference>
<dbReference type="Gene3D" id="3.40.1170.10">
    <property type="entry name" value="DNA repair protein MutS, domain I"/>
    <property type="match status" value="1"/>
</dbReference>
<dbReference type="GO" id="GO:0005524">
    <property type="term" value="F:ATP binding"/>
    <property type="evidence" value="ECO:0007669"/>
    <property type="project" value="UniProtKB-UniRule"/>
</dbReference>
<dbReference type="InterPro" id="IPR036187">
    <property type="entry name" value="DNA_mismatch_repair_MutS_sf"/>
</dbReference>
<comment type="caution">
    <text evidence="12">The sequence shown here is derived from an EMBL/GenBank/DDBJ whole genome shotgun (WGS) entry which is preliminary data.</text>
</comment>
<dbReference type="SUPFAM" id="SSF52540">
    <property type="entry name" value="P-loop containing nucleoside triphosphate hydrolases"/>
    <property type="match status" value="1"/>
</dbReference>
<dbReference type="RefSeq" id="WP_126045127.1">
    <property type="nucleotide sequence ID" value="NZ_RXFM01000088.1"/>
</dbReference>
<dbReference type="Pfam" id="PF05188">
    <property type="entry name" value="MutS_II"/>
    <property type="match status" value="1"/>
</dbReference>
<evidence type="ECO:0000256" key="6">
    <source>
        <dbReference type="ARBA" id="ARBA00023125"/>
    </source>
</evidence>
<keyword evidence="7 9" id="KW-0234">DNA repair</keyword>
<dbReference type="GO" id="GO:0030983">
    <property type="term" value="F:mismatched DNA binding"/>
    <property type="evidence" value="ECO:0007669"/>
    <property type="project" value="InterPro"/>
</dbReference>
<dbReference type="PANTHER" id="PTHR11361">
    <property type="entry name" value="DNA MISMATCH REPAIR PROTEIN MUTS FAMILY MEMBER"/>
    <property type="match status" value="1"/>
</dbReference>
<keyword evidence="6 9" id="KW-0238">DNA-binding</keyword>
<dbReference type="PANTHER" id="PTHR11361:SF34">
    <property type="entry name" value="DNA MISMATCH REPAIR PROTEIN MSH1, MITOCHONDRIAL"/>
    <property type="match status" value="1"/>
</dbReference>
<evidence type="ECO:0000313" key="13">
    <source>
        <dbReference type="Proteomes" id="UP000279470"/>
    </source>
</evidence>